<evidence type="ECO:0000313" key="4">
    <source>
        <dbReference type="Proteomes" id="UP000285278"/>
    </source>
</evidence>
<feature type="compositionally biased region" description="Low complexity" evidence="1">
    <location>
        <begin position="44"/>
        <end position="59"/>
    </location>
</feature>
<dbReference type="Pfam" id="PF11268">
    <property type="entry name" value="DUF3071"/>
    <property type="match status" value="1"/>
</dbReference>
<dbReference type="RefSeq" id="WP_119665079.1">
    <property type="nucleotide sequence ID" value="NZ_QXJK01000010.1"/>
</dbReference>
<feature type="compositionally biased region" description="Polar residues" evidence="1">
    <location>
        <begin position="310"/>
        <end position="324"/>
    </location>
</feature>
<name>A0A418Q5R8_9CORY</name>
<feature type="compositionally biased region" description="Basic and acidic residues" evidence="1">
    <location>
        <begin position="281"/>
        <end position="292"/>
    </location>
</feature>
<gene>
    <name evidence="3" type="ORF">D3M95_08890</name>
</gene>
<dbReference type="EMBL" id="QXJK01000010">
    <property type="protein sequence ID" value="RIX34002.1"/>
    <property type="molecule type" value="Genomic_DNA"/>
</dbReference>
<proteinExistence type="predicted"/>
<protein>
    <submittedName>
        <fullName evidence="3">DUF3071 domain-containing protein</fullName>
    </submittedName>
</protein>
<dbReference type="NCBIfam" id="NF040712">
    <property type="entry name" value="SepH"/>
    <property type="match status" value="1"/>
</dbReference>
<dbReference type="Proteomes" id="UP000285278">
    <property type="component" value="Unassembled WGS sequence"/>
</dbReference>
<dbReference type="OrthoDB" id="5180791at2"/>
<keyword evidence="4" id="KW-1185">Reference proteome</keyword>
<feature type="region of interest" description="Disordered" evidence="1">
    <location>
        <begin position="271"/>
        <end position="374"/>
    </location>
</feature>
<accession>A0A418Q5R8</accession>
<feature type="compositionally biased region" description="Low complexity" evidence="1">
    <location>
        <begin position="82"/>
        <end position="112"/>
    </location>
</feature>
<feature type="region of interest" description="Disordered" evidence="1">
    <location>
        <begin position="44"/>
        <end position="125"/>
    </location>
</feature>
<reference evidence="3 4" key="1">
    <citation type="submission" date="2018-09" db="EMBL/GenBank/DDBJ databases">
        <title>Optimization and identification of Corynebacterium falsenii FN1-14 from fish paste.</title>
        <authorList>
            <person name="Daroonpunt R."/>
            <person name="Tanasupawat S."/>
        </authorList>
    </citation>
    <scope>NUCLEOTIDE SEQUENCE [LARGE SCALE GENOMIC DNA]</scope>
    <source>
        <strain evidence="3 4">FN1-14</strain>
    </source>
</reference>
<dbReference type="InterPro" id="IPR021421">
    <property type="entry name" value="DUF3071"/>
</dbReference>
<feature type="domain" description="DUF3071" evidence="2">
    <location>
        <begin position="1"/>
        <end position="233"/>
    </location>
</feature>
<comment type="caution">
    <text evidence="3">The sequence shown here is derived from an EMBL/GenBank/DDBJ whole genome shotgun (WGS) entry which is preliminary data.</text>
</comment>
<evidence type="ECO:0000256" key="1">
    <source>
        <dbReference type="SAM" id="MobiDB-lite"/>
    </source>
</evidence>
<dbReference type="STRING" id="1451189.CFAL_02595"/>
<dbReference type="InterPro" id="IPR047682">
    <property type="entry name" value="SepH-like"/>
</dbReference>
<evidence type="ECO:0000259" key="2">
    <source>
        <dbReference type="Pfam" id="PF11268"/>
    </source>
</evidence>
<sequence length="374" mass="39969">MQELKFIAAESDSSSLILRAVDADTEFFLPVTGDLRSFLLDAATSAPSPAQPVAPASASNPQLEAVETTEDPSPNPASDAISTEASGSTAEATAATSAGTDSSDSSAESAQPRPRRPRISLSPREIQARIRHGASVAELAEETGSDESRLEPYAWPILQERSRIADLAHSAHPVSSEGASNLTLWEVLATALAARGENLSDSEWNAYQNPSKKWIVTVTWEKSVAGQTSLHAAEFQLDLDPTGPSLAHPYNSIAGDLIDPRYGQPVRHVAPVTPLSAVPQHEADYPADDGRDQAGSARRHPSAAARHGDPSNNDSGTTPAGSPNDSDETPAEQTDEFLLHPQNQPDRSRRKRKAVTPHWEDVLLGVRTNPKKKK</sequence>
<dbReference type="AlphaFoldDB" id="A0A418Q5R8"/>
<feature type="compositionally biased region" description="Acidic residues" evidence="1">
    <location>
        <begin position="325"/>
        <end position="335"/>
    </location>
</feature>
<evidence type="ECO:0000313" key="3">
    <source>
        <dbReference type="EMBL" id="RIX34002.1"/>
    </source>
</evidence>
<organism evidence="3 4">
    <name type="scientific">Corynebacterium falsenii</name>
    <dbReference type="NCBI Taxonomy" id="108486"/>
    <lineage>
        <taxon>Bacteria</taxon>
        <taxon>Bacillati</taxon>
        <taxon>Actinomycetota</taxon>
        <taxon>Actinomycetes</taxon>
        <taxon>Mycobacteriales</taxon>
        <taxon>Corynebacteriaceae</taxon>
        <taxon>Corynebacterium</taxon>
    </lineage>
</organism>